<dbReference type="PROSITE" id="PS50878">
    <property type="entry name" value="RT_POL"/>
    <property type="match status" value="1"/>
</dbReference>
<dbReference type="EMBL" id="SMMG02000006">
    <property type="protein sequence ID" value="KAA3470990.1"/>
    <property type="molecule type" value="Genomic_DNA"/>
</dbReference>
<dbReference type="Proteomes" id="UP000325315">
    <property type="component" value="Unassembled WGS sequence"/>
</dbReference>
<dbReference type="InterPro" id="IPR043502">
    <property type="entry name" value="DNA/RNA_pol_sf"/>
</dbReference>
<dbReference type="InterPro" id="IPR000477">
    <property type="entry name" value="RT_dom"/>
</dbReference>
<dbReference type="PANTHER" id="PTHR24559">
    <property type="entry name" value="TRANSPOSON TY3-I GAG-POL POLYPROTEIN"/>
    <property type="match status" value="1"/>
</dbReference>
<sequence length="119" mass="14443">MSFGLMNAPTVFMDLINRVFQPYLDYFVVMFIDNILIYSKSVEDHEEHLEIVLRTLREKKLYAKFSKCEFWLREVHFLSHLISVEGIKVDLDKIKVRFAWRHLTQLLRKKEKFEWTKAC</sequence>
<proteinExistence type="predicted"/>
<dbReference type="OrthoDB" id="1734625at2759"/>
<dbReference type="FunFam" id="3.30.70.270:FF:000003">
    <property type="entry name" value="Transposon Ty3-G Gag-Pol polyprotein"/>
    <property type="match status" value="1"/>
</dbReference>
<gene>
    <name evidence="2" type="ORF">EPI10_016655</name>
</gene>
<keyword evidence="2" id="KW-0548">Nucleotidyltransferase</keyword>
<keyword evidence="3" id="KW-1185">Reference proteome</keyword>
<feature type="domain" description="Reverse transcriptase" evidence="1">
    <location>
        <begin position="1"/>
        <end position="82"/>
    </location>
</feature>
<evidence type="ECO:0000259" key="1">
    <source>
        <dbReference type="PROSITE" id="PS50878"/>
    </source>
</evidence>
<reference evidence="3" key="1">
    <citation type="journal article" date="2019" name="Plant Biotechnol. J.">
        <title>Genome sequencing of the Australian wild diploid species Gossypium australe highlights disease resistance and delayed gland morphogenesis.</title>
        <authorList>
            <person name="Cai Y."/>
            <person name="Cai X."/>
            <person name="Wang Q."/>
            <person name="Wang P."/>
            <person name="Zhang Y."/>
            <person name="Cai C."/>
            <person name="Xu Y."/>
            <person name="Wang K."/>
            <person name="Zhou Z."/>
            <person name="Wang C."/>
            <person name="Geng S."/>
            <person name="Li B."/>
            <person name="Dong Q."/>
            <person name="Hou Y."/>
            <person name="Wang H."/>
            <person name="Ai P."/>
            <person name="Liu Z."/>
            <person name="Yi F."/>
            <person name="Sun M."/>
            <person name="An G."/>
            <person name="Cheng J."/>
            <person name="Zhang Y."/>
            <person name="Shi Q."/>
            <person name="Xie Y."/>
            <person name="Shi X."/>
            <person name="Chang Y."/>
            <person name="Huang F."/>
            <person name="Chen Y."/>
            <person name="Hong S."/>
            <person name="Mi L."/>
            <person name="Sun Q."/>
            <person name="Zhang L."/>
            <person name="Zhou B."/>
            <person name="Peng R."/>
            <person name="Zhang X."/>
            <person name="Liu F."/>
        </authorList>
    </citation>
    <scope>NUCLEOTIDE SEQUENCE [LARGE SCALE GENOMIC DNA]</scope>
    <source>
        <strain evidence="3">cv. PA1801</strain>
    </source>
</reference>
<evidence type="ECO:0000313" key="3">
    <source>
        <dbReference type="Proteomes" id="UP000325315"/>
    </source>
</evidence>
<dbReference type="InterPro" id="IPR053134">
    <property type="entry name" value="RNA-dir_DNA_polymerase"/>
</dbReference>
<dbReference type="InterPro" id="IPR043128">
    <property type="entry name" value="Rev_trsase/Diguanyl_cyclase"/>
</dbReference>
<organism evidence="2 3">
    <name type="scientific">Gossypium australe</name>
    <dbReference type="NCBI Taxonomy" id="47621"/>
    <lineage>
        <taxon>Eukaryota</taxon>
        <taxon>Viridiplantae</taxon>
        <taxon>Streptophyta</taxon>
        <taxon>Embryophyta</taxon>
        <taxon>Tracheophyta</taxon>
        <taxon>Spermatophyta</taxon>
        <taxon>Magnoliopsida</taxon>
        <taxon>eudicotyledons</taxon>
        <taxon>Gunneridae</taxon>
        <taxon>Pentapetalae</taxon>
        <taxon>rosids</taxon>
        <taxon>malvids</taxon>
        <taxon>Malvales</taxon>
        <taxon>Malvaceae</taxon>
        <taxon>Malvoideae</taxon>
        <taxon>Gossypium</taxon>
    </lineage>
</organism>
<dbReference type="GO" id="GO:0003964">
    <property type="term" value="F:RNA-directed DNA polymerase activity"/>
    <property type="evidence" value="ECO:0007669"/>
    <property type="project" value="UniProtKB-KW"/>
</dbReference>
<dbReference type="SUPFAM" id="SSF56672">
    <property type="entry name" value="DNA/RNA polymerases"/>
    <property type="match status" value="1"/>
</dbReference>
<dbReference type="Gene3D" id="3.30.70.270">
    <property type="match status" value="1"/>
</dbReference>
<keyword evidence="2" id="KW-0695">RNA-directed DNA polymerase</keyword>
<protein>
    <submittedName>
        <fullName evidence="2">RNA-directed DNA polymerase-like protein</fullName>
    </submittedName>
</protein>
<dbReference type="CDD" id="cd01647">
    <property type="entry name" value="RT_LTR"/>
    <property type="match status" value="1"/>
</dbReference>
<accession>A0A5B6VPA9</accession>
<dbReference type="PANTHER" id="PTHR24559:SF444">
    <property type="entry name" value="REVERSE TRANSCRIPTASE DOMAIN-CONTAINING PROTEIN"/>
    <property type="match status" value="1"/>
</dbReference>
<dbReference type="AlphaFoldDB" id="A0A5B6VPA9"/>
<evidence type="ECO:0000313" key="2">
    <source>
        <dbReference type="EMBL" id="KAA3470990.1"/>
    </source>
</evidence>
<dbReference type="Pfam" id="PF00078">
    <property type="entry name" value="RVT_1"/>
    <property type="match status" value="1"/>
</dbReference>
<keyword evidence="2" id="KW-0808">Transferase</keyword>
<comment type="caution">
    <text evidence="2">The sequence shown here is derived from an EMBL/GenBank/DDBJ whole genome shotgun (WGS) entry which is preliminary data.</text>
</comment>
<name>A0A5B6VPA9_9ROSI</name>